<feature type="region of interest" description="Disordered" evidence="1">
    <location>
        <begin position="791"/>
        <end position="1033"/>
    </location>
</feature>
<feature type="region of interest" description="Disordered" evidence="1">
    <location>
        <begin position="601"/>
        <end position="639"/>
    </location>
</feature>
<feature type="region of interest" description="Disordered" evidence="1">
    <location>
        <begin position="1696"/>
        <end position="2141"/>
    </location>
</feature>
<feature type="region of interest" description="Disordered" evidence="1">
    <location>
        <begin position="268"/>
        <end position="370"/>
    </location>
</feature>
<dbReference type="PANTHER" id="PTHR34491">
    <property type="entry name" value="A-TYPE INCLUSION PROTEIN, PUTATIVE-RELATED"/>
    <property type="match status" value="1"/>
</dbReference>
<feature type="region of interest" description="Disordered" evidence="1">
    <location>
        <begin position="1192"/>
        <end position="1284"/>
    </location>
</feature>
<keyword evidence="3" id="KW-1185">Reference proteome</keyword>
<feature type="compositionally biased region" description="Basic residues" evidence="1">
    <location>
        <begin position="809"/>
        <end position="823"/>
    </location>
</feature>
<feature type="compositionally biased region" description="Basic and acidic residues" evidence="1">
    <location>
        <begin position="831"/>
        <end position="845"/>
    </location>
</feature>
<evidence type="ECO:0000313" key="2">
    <source>
        <dbReference type="EMBL" id="KAK4539315.1"/>
    </source>
</evidence>
<feature type="compositionally biased region" description="Polar residues" evidence="1">
    <location>
        <begin position="72"/>
        <end position="81"/>
    </location>
</feature>
<feature type="compositionally biased region" description="Basic and acidic residues" evidence="1">
    <location>
        <begin position="1620"/>
        <end position="1630"/>
    </location>
</feature>
<feature type="compositionally biased region" description="Basic residues" evidence="1">
    <location>
        <begin position="973"/>
        <end position="986"/>
    </location>
</feature>
<feature type="compositionally biased region" description="Polar residues" evidence="1">
    <location>
        <begin position="352"/>
        <end position="363"/>
    </location>
</feature>
<dbReference type="EMBL" id="JAVFHQ010000102">
    <property type="protein sequence ID" value="KAK4539315.1"/>
    <property type="molecule type" value="Genomic_DNA"/>
</dbReference>
<feature type="compositionally biased region" description="Low complexity" evidence="1">
    <location>
        <begin position="1458"/>
        <end position="1471"/>
    </location>
</feature>
<protein>
    <recommendedName>
        <fullName evidence="4">Involucrin repeat protein</fullName>
    </recommendedName>
</protein>
<dbReference type="Proteomes" id="UP001324427">
    <property type="component" value="Unassembled WGS sequence"/>
</dbReference>
<sequence length="2141" mass="233371">MWKAAFTGRSGPSESGSASVAGGRRKKSSSGRADESVTSSGSRARAGEEDGGSRRHRSSRSVHGEEDGRSSVYVTAPSSRAGTGGGMGALTESAVRALDVEDEDWEDERDKDARSERRSKRGGSRERRRKSRSQRGNERSRSRSREREGKERRREERRREGGSASYREGERERDQLARGQSRAEEDMGGRERALPAMGSFEQFPGQYAGALVGPLPPRQDEVVMSGALPSSDVAHQFPAQNPMTYARPQLGPTREDSYGAAAEYYLDEGQSVHHQPGKRPLTPNMLHNPDAHLVAASAVAQPAQDTGHGSAADFYGDAGGPADNASSVKPTTSSSAKPASSSSSAKPGKLSRQPSGSNSTSKPSKLGKIASTAAATAVTAGALGGLASGSSPPAHQQSLQQQTSSTSSYHQQQAATSTSTSARPTASAPHFKPARHDSEPSAVNAGRAYSTAPERPAQGDINGAYYAPSSEGGRPVQVGSNGAYYTPHSENQRPGQGGSDGAYYATPPRADRPGEVMANGGSYGPARMNRPAEGGGDGSHYGSTQPTRPADGGANGSYYGPSSQPTRPGQGIPGKNPSRTNSNVPLYAAGAAAAGVAAYEMNQHHQQHSSQMNSSSYYAGGGGGGNQGPPRPPIALGGRPYINENGGGMDQQYQFHEHKGPMTRLKDGLLNLISAPEDVQRMEEYTEYIGVCKHCFDPRSSPYMAPRQHHYHKAGRRESSEDLRRRRSNERLYKKGSSESLRRSGSTRVDKESRYYSSGKSGGKAELIGAGLAAAGLAAGANAMYNDRKNFDDTYSIKSGHRASEAARRRSRSSSRERRRRSSHGVVGGPPREEYVTVRTKDGRVERRKTGHHRSRSSSRDRKSGFMSAAAGAALGATAASAMAGSSRSHRGSEQNGAFVRHQSRSRSRSHSPGLGEIFGFTETTSRRSGRQSPNGSRNSGSRNNGSRAEHRPSESEGGILGGFFSPSQNERKQRRPSREHRKKQRGFFTFSNGSSSSSDADIAFGDGLASHTSRPLTRKRSTRSTRRSSDEHLAATVAGISATAAALAAAQKGQRISKRTSRPELGARKQVVTHYAQPGHVHGSPGSSNEDEWEDELPSDVDEDDASSMDSGLAFGSRLSHQHSMESVSSGEGLSAWGWRWGGKDKKRRRPSSSPQQPVYPQKPSGSLVGPVGAGLAAGAAAGLVFHDTDRPLRSEAVEGPVASRPQPPMQYIDPRPLSDAGSRHVSMPGSFDPPVSRPGPGPLQHPQPVAPITPAFVNSPQQTNERPKPTRTASSPTRPSFGLQDAALIGVGALAAGSIIASQGRRSKEPSNVRFGLTEEQQRKEDRERRRERERADEERRRADRTRALKEEAGRAAKEEDARQREEEVHRRRQDENRRAAEAALERERREAAERETEEQVEIERQRQEREGREQVEIERQRKERKRREQEEAYHREQARLAEEGRRQEESRRQWEALAAEEAAQNAANERAEREGQLRVQFEAERQAGIERKKREAEELERQEQGRREYERQGEEHERQEQARREYERQAEEHERQEQARQEYERQESERHEGERRDVASPRKSSASTWGPVAAGAVAAATVGAVLAGSEHGRHREKDEQREREHDAYPEGQALHHPIQDEKRRDSYAARQITPTVEPSGSPLMDDDIFDRDFFKRKRSDSEYARHTDMTADKVVADMDAYYKQPAQSQADFFAPRDILSQPSAGKTQVADPHGDNQVQMYHAADEDVRSHLARSRYDEPEGKSRHAPYGVPALNVIAPTPPQSIAGSVRGKEDSLPASPLVRAQDAEPQAEPGAGKRDRSRRDRSRSISWGEDKIHSYDPPSPGSYQERDSYIDARDAPVSTGTSSSTGAPLDEVVVEAGSPGSGTKTTSYREEDLPTGATRSDARNGVPRFDIDEAEDVEAETPPFDRQPFAESASDIGFGRFNMDSPGTEGAPPVRGFIEGETDEPTPAEEKMQHIPGGFDDDVYDVATPTQETAKPELSYGRTMQEPEPQETVGTGPEEAAWEPPLSKKEKKKREKAALANRAATLDNEASEPSTPAPVEVEVPVDAPAETPQEEPADYFFSKKDKKKREKAAGKRGVTFDSEPSEPSMPAPVEAEPLVETPQEEPADYLLSKKDKKKREKAAGKRGVTFDSEP</sequence>
<feature type="compositionally biased region" description="Basic and acidic residues" evidence="1">
    <location>
        <begin position="1404"/>
        <end position="1457"/>
    </location>
</feature>
<evidence type="ECO:0000313" key="3">
    <source>
        <dbReference type="Proteomes" id="UP001324427"/>
    </source>
</evidence>
<feature type="compositionally biased region" description="Acidic residues" evidence="1">
    <location>
        <begin position="1090"/>
        <end position="1108"/>
    </location>
</feature>
<evidence type="ECO:0008006" key="4">
    <source>
        <dbReference type="Google" id="ProtNLM"/>
    </source>
</evidence>
<feature type="compositionally biased region" description="Basic and acidic residues" evidence="1">
    <location>
        <begin position="1831"/>
        <end position="1841"/>
    </location>
</feature>
<dbReference type="PANTHER" id="PTHR34491:SF74">
    <property type="entry name" value="DUF4456 DOMAIN-CONTAINING PROTEIN"/>
    <property type="match status" value="1"/>
</dbReference>
<feature type="compositionally biased region" description="Basic and acidic residues" evidence="1">
    <location>
        <begin position="1322"/>
        <end position="1397"/>
    </location>
</feature>
<feature type="compositionally biased region" description="Basic and acidic residues" evidence="1">
    <location>
        <begin position="135"/>
        <end position="193"/>
    </location>
</feature>
<feature type="compositionally biased region" description="Low complexity" evidence="1">
    <location>
        <begin position="987"/>
        <end position="1016"/>
    </location>
</feature>
<reference evidence="2 3" key="1">
    <citation type="submission" date="2021-11" db="EMBL/GenBank/DDBJ databases">
        <title>Black yeast isolated from Biological Soil Crust.</title>
        <authorList>
            <person name="Kurbessoian T."/>
        </authorList>
    </citation>
    <scope>NUCLEOTIDE SEQUENCE [LARGE SCALE GENOMIC DNA]</scope>
    <source>
        <strain evidence="2 3">CCFEE 5522</strain>
    </source>
</reference>
<feature type="compositionally biased region" description="Low complexity" evidence="1">
    <location>
        <begin position="329"/>
        <end position="347"/>
    </location>
</feature>
<feature type="non-terminal residue" evidence="2">
    <location>
        <position position="2141"/>
    </location>
</feature>
<feature type="compositionally biased region" description="Low complexity" evidence="1">
    <location>
        <begin position="865"/>
        <end position="887"/>
    </location>
</feature>
<feature type="region of interest" description="Disordered" evidence="1">
    <location>
        <begin position="1588"/>
        <end position="1650"/>
    </location>
</feature>
<name>A0AAV9J3Z5_9PEZI</name>
<feature type="compositionally biased region" description="Low complexity" evidence="1">
    <location>
        <begin position="2038"/>
        <end position="2058"/>
    </location>
</feature>
<feature type="region of interest" description="Disordered" evidence="1">
    <location>
        <begin position="1"/>
        <end position="196"/>
    </location>
</feature>
<feature type="compositionally biased region" description="Low complexity" evidence="1">
    <location>
        <begin position="388"/>
        <end position="430"/>
    </location>
</feature>
<gene>
    <name evidence="2" type="ORF">LTR36_000808</name>
</gene>
<feature type="compositionally biased region" description="Basic residues" evidence="1">
    <location>
        <begin position="846"/>
        <end position="857"/>
    </location>
</feature>
<feature type="compositionally biased region" description="Low complexity" evidence="1">
    <location>
        <begin position="1153"/>
        <end position="1174"/>
    </location>
</feature>
<evidence type="ECO:0000256" key="1">
    <source>
        <dbReference type="SAM" id="MobiDB-lite"/>
    </source>
</evidence>
<feature type="region of interest" description="Disordered" evidence="1">
    <location>
        <begin position="703"/>
        <end position="764"/>
    </location>
</feature>
<proteinExistence type="predicted"/>
<feature type="compositionally biased region" description="Pro residues" evidence="1">
    <location>
        <begin position="1237"/>
        <end position="1253"/>
    </location>
</feature>
<feature type="compositionally biased region" description="Low complexity" evidence="1">
    <location>
        <begin position="755"/>
        <end position="764"/>
    </location>
</feature>
<feature type="compositionally biased region" description="Basic and acidic residues" evidence="1">
    <location>
        <begin position="1726"/>
        <end position="1747"/>
    </location>
</feature>
<feature type="region of interest" description="Disordered" evidence="1">
    <location>
        <begin position="383"/>
        <end position="583"/>
    </location>
</feature>
<feature type="compositionally biased region" description="Low complexity" evidence="1">
    <location>
        <begin position="931"/>
        <end position="947"/>
    </location>
</feature>
<feature type="region of interest" description="Disordered" evidence="1">
    <location>
        <begin position="1050"/>
        <end position="1174"/>
    </location>
</feature>
<feature type="compositionally biased region" description="Basic residues" evidence="1">
    <location>
        <begin position="117"/>
        <end position="133"/>
    </location>
</feature>
<feature type="region of interest" description="Disordered" evidence="1">
    <location>
        <begin position="1301"/>
        <end position="1574"/>
    </location>
</feature>
<feature type="compositionally biased region" description="Basic and acidic residues" evidence="1">
    <location>
        <begin position="716"/>
        <end position="754"/>
    </location>
</feature>
<feature type="compositionally biased region" description="Basic and acidic residues" evidence="1">
    <location>
        <begin position="1593"/>
        <end position="1611"/>
    </location>
</feature>
<organism evidence="2 3">
    <name type="scientific">Oleoguttula mirabilis</name>
    <dbReference type="NCBI Taxonomy" id="1507867"/>
    <lineage>
        <taxon>Eukaryota</taxon>
        <taxon>Fungi</taxon>
        <taxon>Dikarya</taxon>
        <taxon>Ascomycota</taxon>
        <taxon>Pezizomycotina</taxon>
        <taxon>Dothideomycetes</taxon>
        <taxon>Dothideomycetidae</taxon>
        <taxon>Mycosphaerellales</taxon>
        <taxon>Teratosphaeriaceae</taxon>
        <taxon>Oleoguttula</taxon>
    </lineage>
</organism>
<accession>A0AAV9J3Z5</accession>
<feature type="compositionally biased region" description="Basic residues" evidence="1">
    <location>
        <begin position="1017"/>
        <end position="1027"/>
    </location>
</feature>
<comment type="caution">
    <text evidence="2">The sequence shown here is derived from an EMBL/GenBank/DDBJ whole genome shotgun (WGS) entry which is preliminary data.</text>
</comment>
<feature type="compositionally biased region" description="Basic and acidic residues" evidence="1">
    <location>
        <begin position="1472"/>
        <end position="1563"/>
    </location>
</feature>